<sequence>MTGARRLRLSRGAARGFTLIELIVAITIIAIASAAVAISMGRSGDSDLEREALHLASVLETARAEARAASLDVRWMPDGKDGGSYRFTGLPPDLIDRLQLNRSWLGEPPVVDIQGATANGRSVRLGPEPLIGAQRILLTRGDHRMTVSTDGLGPFRVQRGSATP</sequence>
<dbReference type="Gene3D" id="3.30.700.10">
    <property type="entry name" value="Glycoprotein, Type 4 Pilin"/>
    <property type="match status" value="1"/>
</dbReference>
<evidence type="ECO:0000256" key="1">
    <source>
        <dbReference type="SAM" id="Phobius"/>
    </source>
</evidence>
<evidence type="ECO:0000313" key="2">
    <source>
        <dbReference type="EMBL" id="UXH79321.1"/>
    </source>
</evidence>
<dbReference type="Proteomes" id="UP001064933">
    <property type="component" value="Chromosome"/>
</dbReference>
<reference evidence="2" key="1">
    <citation type="submission" date="2022-10" db="EMBL/GenBank/DDBJ databases">
        <title>Characterization and whole genome sequencing of a new Roseateles species, isolated from fresh water.</title>
        <authorList>
            <person name="Guliayeva D.Y."/>
            <person name="Akhremchuk A.E."/>
            <person name="Sikolenko M.A."/>
            <person name="Valentovich L.N."/>
            <person name="Sidarenka A.V."/>
        </authorList>
    </citation>
    <scope>NUCLEOTIDE SEQUENCE</scope>
    <source>
        <strain evidence="2">BIM B-1768</strain>
    </source>
</reference>
<evidence type="ECO:0000313" key="3">
    <source>
        <dbReference type="Proteomes" id="UP001064933"/>
    </source>
</evidence>
<keyword evidence="1" id="KW-0472">Membrane</keyword>
<dbReference type="InterPro" id="IPR045584">
    <property type="entry name" value="Pilin-like"/>
</dbReference>
<dbReference type="EMBL" id="CP104562">
    <property type="protein sequence ID" value="UXH79321.1"/>
    <property type="molecule type" value="Genomic_DNA"/>
</dbReference>
<dbReference type="InterPro" id="IPR012902">
    <property type="entry name" value="N_methyl_site"/>
</dbReference>
<dbReference type="SUPFAM" id="SSF54523">
    <property type="entry name" value="Pili subunits"/>
    <property type="match status" value="1"/>
</dbReference>
<keyword evidence="1" id="KW-1133">Transmembrane helix</keyword>
<dbReference type="NCBIfam" id="TIGR02532">
    <property type="entry name" value="IV_pilin_GFxxxE"/>
    <property type="match status" value="1"/>
</dbReference>
<proteinExistence type="predicted"/>
<dbReference type="PROSITE" id="PS00409">
    <property type="entry name" value="PROKAR_NTER_METHYL"/>
    <property type="match status" value="1"/>
</dbReference>
<name>A0ABY6B3A5_9BURK</name>
<gene>
    <name evidence="2" type="ORF">N4261_05135</name>
</gene>
<keyword evidence="1" id="KW-0812">Transmembrane</keyword>
<protein>
    <submittedName>
        <fullName evidence="2">Prepilin-type N-terminal cleavage/methylation domain-containing protein</fullName>
    </submittedName>
</protein>
<organism evidence="2 3">
    <name type="scientific">Roseateles amylovorans</name>
    <dbReference type="NCBI Taxonomy" id="2978473"/>
    <lineage>
        <taxon>Bacteria</taxon>
        <taxon>Pseudomonadati</taxon>
        <taxon>Pseudomonadota</taxon>
        <taxon>Betaproteobacteria</taxon>
        <taxon>Burkholderiales</taxon>
        <taxon>Sphaerotilaceae</taxon>
        <taxon>Roseateles</taxon>
    </lineage>
</organism>
<feature type="transmembrane region" description="Helical" evidence="1">
    <location>
        <begin position="12"/>
        <end position="38"/>
    </location>
</feature>
<dbReference type="Pfam" id="PF07963">
    <property type="entry name" value="N_methyl"/>
    <property type="match status" value="1"/>
</dbReference>
<accession>A0ABY6B3A5</accession>
<keyword evidence="3" id="KW-1185">Reference proteome</keyword>
<dbReference type="RefSeq" id="WP_261759140.1">
    <property type="nucleotide sequence ID" value="NZ_CP104562.2"/>
</dbReference>